<evidence type="ECO:0000313" key="3">
    <source>
        <dbReference type="Proteomes" id="UP000219621"/>
    </source>
</evidence>
<dbReference type="AlphaFoldDB" id="A0A286GIM7"/>
<dbReference type="InterPro" id="IPR037522">
    <property type="entry name" value="HD_GYP_dom"/>
</dbReference>
<reference evidence="2 3" key="1">
    <citation type="submission" date="2017-09" db="EMBL/GenBank/DDBJ databases">
        <authorList>
            <person name="Ehlers B."/>
            <person name="Leendertz F.H."/>
        </authorList>
    </citation>
    <scope>NUCLEOTIDE SEQUENCE [LARGE SCALE GENOMIC DNA]</scope>
    <source>
        <strain evidence="2 3">USBA 140</strain>
    </source>
</reference>
<dbReference type="SMART" id="SM00471">
    <property type="entry name" value="HDc"/>
    <property type="match status" value="1"/>
</dbReference>
<organism evidence="2 3">
    <name type="scientific">Caenispirillum bisanense</name>
    <dbReference type="NCBI Taxonomy" id="414052"/>
    <lineage>
        <taxon>Bacteria</taxon>
        <taxon>Pseudomonadati</taxon>
        <taxon>Pseudomonadota</taxon>
        <taxon>Alphaproteobacteria</taxon>
        <taxon>Rhodospirillales</taxon>
        <taxon>Novispirillaceae</taxon>
        <taxon>Caenispirillum</taxon>
    </lineage>
</organism>
<dbReference type="SUPFAM" id="SSF55781">
    <property type="entry name" value="GAF domain-like"/>
    <property type="match status" value="1"/>
</dbReference>
<dbReference type="Proteomes" id="UP000219621">
    <property type="component" value="Unassembled WGS sequence"/>
</dbReference>
<evidence type="ECO:0000313" key="2">
    <source>
        <dbReference type="EMBL" id="SOD95076.1"/>
    </source>
</evidence>
<protein>
    <submittedName>
        <fullName evidence="2">HD-GYP domain, c-di-GMP phosphodiesterase class II (Or its inactivated variant)</fullName>
    </submittedName>
</protein>
<dbReference type="InterPro" id="IPR003018">
    <property type="entry name" value="GAF"/>
</dbReference>
<dbReference type="PANTHER" id="PTHR43155">
    <property type="entry name" value="CYCLIC DI-GMP PHOSPHODIESTERASE PA4108-RELATED"/>
    <property type="match status" value="1"/>
</dbReference>
<keyword evidence="3" id="KW-1185">Reference proteome</keyword>
<dbReference type="InterPro" id="IPR003607">
    <property type="entry name" value="HD/PDEase_dom"/>
</dbReference>
<accession>A0A286GIM7</accession>
<proteinExistence type="predicted"/>
<gene>
    <name evidence="2" type="ORF">SAMN05421508_104218</name>
</gene>
<dbReference type="Pfam" id="PF01590">
    <property type="entry name" value="GAF"/>
    <property type="match status" value="1"/>
</dbReference>
<dbReference type="SMART" id="SM00065">
    <property type="entry name" value="GAF"/>
    <property type="match status" value="1"/>
</dbReference>
<dbReference type="SUPFAM" id="SSF109604">
    <property type="entry name" value="HD-domain/PDEase-like"/>
    <property type="match status" value="2"/>
</dbReference>
<dbReference type="Pfam" id="PF13487">
    <property type="entry name" value="HD_5"/>
    <property type="match status" value="1"/>
</dbReference>
<evidence type="ECO:0000259" key="1">
    <source>
        <dbReference type="PROSITE" id="PS51832"/>
    </source>
</evidence>
<dbReference type="CDD" id="cd00077">
    <property type="entry name" value="HDc"/>
    <property type="match status" value="2"/>
</dbReference>
<name>A0A286GIM7_9PROT</name>
<dbReference type="InterPro" id="IPR029016">
    <property type="entry name" value="GAF-like_dom_sf"/>
</dbReference>
<dbReference type="Gene3D" id="3.30.450.40">
    <property type="match status" value="1"/>
</dbReference>
<dbReference type="OrthoDB" id="9802066at2"/>
<dbReference type="RefSeq" id="WP_097279175.1">
    <property type="nucleotide sequence ID" value="NZ_OCNJ01000004.1"/>
</dbReference>
<sequence>MAVDTTLGLTTPAASAEDGRRNQRLEKLIELGIALSAERNHDRLMERILLEAKELTNADGGTLYLRTDDEKLKFTILRNDTLNTAMGGTTGVVIPFPPLPLFNPETGQPNHNNVATHVALTGTSINIVDAYEAEGFDFSGTKKFDAGTGYRSKSFLTIPLKNYSGLVIGVLQLINAREPDGTVVHFSSEVQPLVEALASQAAVAIDNQQLMAAQKRLLDSVIKVIAEAIDSKSPYTGGHCARVPKLAIMLADAACAEQAGPFADYDLDDDEKYELYLGAWLHDCGKVTTPEYVVDKATKLETIYDRIHEVRTRFEVLRRDAEIALWKGIAQGGDEAALRADFEATCAALDSDWRFIAECNIGGEFMSDDRKARVKEIAGRTFVRHFDRSLGLSWEEAQRLAAAPPAPPPAVEPLLEDRPDHKVGVYDRGEVYNLCIGRGTLTDEERKVINDHIVVTQEMLKKLPFPKHLKRVPDIAGNHHEKIDGTGYPRGLKGEEMGVSERIMGIADIFEALTAADRPYKTPKKLSECIKILNFMRKDRHIDGELFELFLTSGVYRRYAEECLREDQIDDVDIGQYLTRKDAAE</sequence>
<dbReference type="GO" id="GO:0008081">
    <property type="term" value="F:phosphoric diester hydrolase activity"/>
    <property type="evidence" value="ECO:0007669"/>
    <property type="project" value="UniProtKB-ARBA"/>
</dbReference>
<dbReference type="PROSITE" id="PS51832">
    <property type="entry name" value="HD_GYP"/>
    <property type="match status" value="1"/>
</dbReference>
<dbReference type="Gene3D" id="1.10.3210.10">
    <property type="entry name" value="Hypothetical protein af1432"/>
    <property type="match status" value="2"/>
</dbReference>
<dbReference type="EMBL" id="OCNJ01000004">
    <property type="protein sequence ID" value="SOD95076.1"/>
    <property type="molecule type" value="Genomic_DNA"/>
</dbReference>
<feature type="domain" description="HD-GYP" evidence="1">
    <location>
        <begin position="360"/>
        <end position="566"/>
    </location>
</feature>
<dbReference type="PANTHER" id="PTHR43155:SF2">
    <property type="entry name" value="CYCLIC DI-GMP PHOSPHODIESTERASE PA4108"/>
    <property type="match status" value="1"/>
</dbReference>